<evidence type="ECO:0000313" key="1">
    <source>
        <dbReference type="EMBL" id="EWC59253.1"/>
    </source>
</evidence>
<gene>
    <name evidence="1" type="ORF">UO65_5469</name>
</gene>
<reference evidence="1 2" key="1">
    <citation type="journal article" date="2014" name="Genome Announc.">
        <title>Draft Genome Sequence of the Antitrypanosomally Active Sponge-Associated Bacterium Actinokineospora sp. Strain EG49.</title>
        <authorList>
            <person name="Harjes J."/>
            <person name="Ryu T."/>
            <person name="Abdelmohsen U.R."/>
            <person name="Moitinho-Silva L."/>
            <person name="Horn H."/>
            <person name="Ravasi T."/>
            <person name="Hentschel U."/>
        </authorList>
    </citation>
    <scope>NUCLEOTIDE SEQUENCE [LARGE SCALE GENOMIC DNA]</scope>
    <source>
        <strain evidence="1 2">EG49</strain>
    </source>
</reference>
<keyword evidence="2" id="KW-1185">Reference proteome</keyword>
<comment type="caution">
    <text evidence="1">The sequence shown here is derived from an EMBL/GenBank/DDBJ whole genome shotgun (WGS) entry which is preliminary data.</text>
</comment>
<dbReference type="RefSeq" id="WP_035287849.1">
    <property type="nucleotide sequence ID" value="NZ_AYXG01000212.1"/>
</dbReference>
<accession>W7IG14</accession>
<evidence type="ECO:0000313" key="2">
    <source>
        <dbReference type="Proteomes" id="UP000019277"/>
    </source>
</evidence>
<dbReference type="Proteomes" id="UP000019277">
    <property type="component" value="Unassembled WGS sequence"/>
</dbReference>
<organism evidence="1 2">
    <name type="scientific">Actinokineospora spheciospongiae</name>
    <dbReference type="NCBI Taxonomy" id="909613"/>
    <lineage>
        <taxon>Bacteria</taxon>
        <taxon>Bacillati</taxon>
        <taxon>Actinomycetota</taxon>
        <taxon>Actinomycetes</taxon>
        <taxon>Pseudonocardiales</taxon>
        <taxon>Pseudonocardiaceae</taxon>
        <taxon>Actinokineospora</taxon>
    </lineage>
</organism>
<protein>
    <submittedName>
        <fullName evidence="1">Uncharacterized protein</fullName>
    </submittedName>
</protein>
<dbReference type="AlphaFoldDB" id="W7IG14"/>
<sequence length="67" mass="7827">MERWEDLQSRLFHLGYLGEELEYFATDRRRGAWLYRQIAVEAFKAAEVADAYAQESYTAESFLGGDQ</sequence>
<dbReference type="EMBL" id="AYXG01000212">
    <property type="protein sequence ID" value="EWC59253.1"/>
    <property type="molecule type" value="Genomic_DNA"/>
</dbReference>
<proteinExistence type="predicted"/>
<name>W7IG14_9PSEU</name>
<dbReference type="OrthoDB" id="9930060at2"/>